<dbReference type="Gene3D" id="1.10.390.10">
    <property type="entry name" value="Neutral Protease Domain 2"/>
    <property type="match status" value="1"/>
</dbReference>
<protein>
    <submittedName>
        <fullName evidence="15">T9SS-dependent M36 family metallopeptidase</fullName>
    </submittedName>
</protein>
<dbReference type="Gene3D" id="3.10.170.10">
    <property type="match status" value="1"/>
</dbReference>
<dbReference type="PANTHER" id="PTHR33478">
    <property type="entry name" value="EXTRACELLULAR METALLOPROTEINASE MEP"/>
    <property type="match status" value="1"/>
</dbReference>
<evidence type="ECO:0000259" key="14">
    <source>
        <dbReference type="Pfam" id="PF18962"/>
    </source>
</evidence>
<dbReference type="InterPro" id="IPR027268">
    <property type="entry name" value="Peptidase_M4/M1_CTD_sf"/>
</dbReference>
<evidence type="ECO:0000256" key="1">
    <source>
        <dbReference type="ARBA" id="ARBA00001947"/>
    </source>
</evidence>
<dbReference type="NCBIfam" id="TIGR04183">
    <property type="entry name" value="Por_Secre_tail"/>
    <property type="match status" value="1"/>
</dbReference>
<keyword evidence="10" id="KW-0482">Metalloprotease</keyword>
<dbReference type="PANTHER" id="PTHR33478:SF1">
    <property type="entry name" value="EXTRACELLULAR METALLOPROTEINASE MEP"/>
    <property type="match status" value="1"/>
</dbReference>
<keyword evidence="6" id="KW-0479">Metal-binding</keyword>
<accession>A0A8J7G458</accession>
<evidence type="ECO:0000256" key="2">
    <source>
        <dbReference type="ARBA" id="ARBA00004613"/>
    </source>
</evidence>
<dbReference type="GO" id="GO:0005615">
    <property type="term" value="C:extracellular space"/>
    <property type="evidence" value="ECO:0007669"/>
    <property type="project" value="InterPro"/>
</dbReference>
<evidence type="ECO:0000313" key="16">
    <source>
        <dbReference type="Proteomes" id="UP000608754"/>
    </source>
</evidence>
<dbReference type="SUPFAM" id="SSF55486">
    <property type="entry name" value="Metalloproteases ('zincins'), catalytic domain"/>
    <property type="match status" value="1"/>
</dbReference>
<dbReference type="CDD" id="cd04818">
    <property type="entry name" value="PA_subtilisin_1"/>
    <property type="match status" value="1"/>
</dbReference>
<gene>
    <name evidence="15" type="ORF">IM532_02410</name>
</gene>
<dbReference type="Pfam" id="PF02128">
    <property type="entry name" value="Peptidase_M36"/>
    <property type="match status" value="1"/>
</dbReference>
<dbReference type="GO" id="GO:0006508">
    <property type="term" value="P:proteolysis"/>
    <property type="evidence" value="ECO:0007669"/>
    <property type="project" value="UniProtKB-KW"/>
</dbReference>
<keyword evidence="16" id="KW-1185">Reference proteome</keyword>
<dbReference type="Proteomes" id="UP000608754">
    <property type="component" value="Unassembled WGS sequence"/>
</dbReference>
<dbReference type="InterPro" id="IPR026444">
    <property type="entry name" value="Secre_tail"/>
</dbReference>
<evidence type="ECO:0000256" key="4">
    <source>
        <dbReference type="ARBA" id="ARBA00022525"/>
    </source>
</evidence>
<dbReference type="RefSeq" id="WP_194181851.1">
    <property type="nucleotide sequence ID" value="NZ_JADGIK010000001.1"/>
</dbReference>
<sequence length="871" mass="95765">MKKNFTLILSAFILSCSAYAQDVNSIVGTHLLKTNQNTTDFQITQNVVSRKSNANQIHVQRVYQGIPVYSSYANYLVKDNQVTWSAKSEIFDFNIGKIETTPTLSFEQVAEQFAQKEGLNLFKVNLNDTNTSKKGVYIFKDEAPQLNYYIEELKDTYLAYVFTAKINDGTYNEIYDIVIDSKTGKILEKHSQTLSCGFNHDSFANENLASFNKEEWNWLYENSAVGTAANGSYNVFQLPIEAPTFGDRTFYTQGAFNPEASPNGWHNYDGTESTITRGNNTRTVHDTESVGYTTYTGANATTTGYVDGGENRIFDFPINRELHPYKYKEASATNLFYMNNMMHDIYYRYGFTEEYGNFQQNNFEKGGLGNDPVIALAQTGLSAGESNNATFSTPIDGRHPLMSMYLWNPPSSFSAKPLIINAPSSISGEYAALIGNFGPEVPDNAPITKDLALVKKTETTGTPYDGCGTISNPQEINGKIAVVLRGDCSFVDKVQKAQNAGAVGVLVVNNVSGTASMGGESNTITIPSFSVTSTVGNPIISNLENNVVVNATLKNVETPYTDGSLDNGIIAHEYGHGISIRQTGPTNNSSCLRNLEQMGEGWSDFFGLMITQLPSDTSTTRRGIGTYAQNQLPTGSGIRPTVYTTNMTQNPATYANLANYGNSDSPHRTGYVWATMLWDLNWKMIDKYGFTPDLINGNAGNTKTIDLVMEGIRLQPCSPGFVDGRDAILKADEVLNEGVNKCDIWEAFARRGLGYSANQGSSNSRVDGTAAYDMPPTEVLNCTLATSDLTSNESFKLFPNPAKDIVHFYDETLKGDVKIEIIDMVGRVVSSETVKLQNNRNSVDTSSLPKGVYVLKFHTDNGTVTKKLIKN</sequence>
<evidence type="ECO:0000259" key="13">
    <source>
        <dbReference type="Pfam" id="PF02225"/>
    </source>
</evidence>
<evidence type="ECO:0000256" key="10">
    <source>
        <dbReference type="ARBA" id="ARBA00023049"/>
    </source>
</evidence>
<keyword evidence="11" id="KW-0865">Zymogen</keyword>
<keyword evidence="9" id="KW-0862">Zinc</keyword>
<dbReference type="PROSITE" id="PS51257">
    <property type="entry name" value="PROKAR_LIPOPROTEIN"/>
    <property type="match status" value="1"/>
</dbReference>
<dbReference type="GO" id="GO:0008270">
    <property type="term" value="F:zinc ion binding"/>
    <property type="evidence" value="ECO:0007669"/>
    <property type="project" value="InterPro"/>
</dbReference>
<dbReference type="CDD" id="cd09596">
    <property type="entry name" value="M36"/>
    <property type="match status" value="1"/>
</dbReference>
<dbReference type="Pfam" id="PF02225">
    <property type="entry name" value="PA"/>
    <property type="match status" value="1"/>
</dbReference>
<dbReference type="EMBL" id="JADGIK010000001">
    <property type="protein sequence ID" value="MBF0596327.1"/>
    <property type="molecule type" value="Genomic_DNA"/>
</dbReference>
<comment type="similarity">
    <text evidence="3">Belongs to the peptidase M36 family.</text>
</comment>
<keyword evidence="4" id="KW-0964">Secreted</keyword>
<dbReference type="GO" id="GO:0004222">
    <property type="term" value="F:metalloendopeptidase activity"/>
    <property type="evidence" value="ECO:0007669"/>
    <property type="project" value="InterPro"/>
</dbReference>
<dbReference type="InterPro" id="IPR046450">
    <property type="entry name" value="PA_dom_sf"/>
</dbReference>
<dbReference type="InterPro" id="IPR050371">
    <property type="entry name" value="Fungal_virulence_M36"/>
</dbReference>
<evidence type="ECO:0000256" key="8">
    <source>
        <dbReference type="ARBA" id="ARBA00022801"/>
    </source>
</evidence>
<comment type="subcellular location">
    <subcellularLocation>
        <location evidence="2">Secreted</location>
    </subcellularLocation>
</comment>
<dbReference type="InterPro" id="IPR001842">
    <property type="entry name" value="Peptidase_M36"/>
</dbReference>
<dbReference type="SUPFAM" id="SSF52025">
    <property type="entry name" value="PA domain"/>
    <property type="match status" value="1"/>
</dbReference>
<keyword evidence="7 12" id="KW-0732">Signal</keyword>
<feature type="signal peptide" evidence="12">
    <location>
        <begin position="1"/>
        <end position="20"/>
    </location>
</feature>
<dbReference type="NCBIfam" id="NF038113">
    <property type="entry name" value="T9SSA_dep_M36"/>
    <property type="match status" value="1"/>
</dbReference>
<dbReference type="AlphaFoldDB" id="A0A8J7G458"/>
<comment type="caution">
    <text evidence="15">The sequence shown here is derived from an EMBL/GenBank/DDBJ whole genome shotgun (WGS) entry which is preliminary data.</text>
</comment>
<organism evidence="15 16">
    <name type="scientific">Faecalibacter rhinopitheci</name>
    <dbReference type="NCBI Taxonomy" id="2779678"/>
    <lineage>
        <taxon>Bacteria</taxon>
        <taxon>Pseudomonadati</taxon>
        <taxon>Bacteroidota</taxon>
        <taxon>Flavobacteriia</taxon>
        <taxon>Flavobacteriales</taxon>
        <taxon>Weeksellaceae</taxon>
        <taxon>Faecalibacter</taxon>
    </lineage>
</organism>
<evidence type="ECO:0000256" key="9">
    <source>
        <dbReference type="ARBA" id="ARBA00022833"/>
    </source>
</evidence>
<keyword evidence="8" id="KW-0378">Hydrolase</keyword>
<comment type="cofactor">
    <cofactor evidence="1">
        <name>Zn(2+)</name>
        <dbReference type="ChEBI" id="CHEBI:29105"/>
    </cofactor>
</comment>
<evidence type="ECO:0000256" key="3">
    <source>
        <dbReference type="ARBA" id="ARBA00006006"/>
    </source>
</evidence>
<evidence type="ECO:0000256" key="12">
    <source>
        <dbReference type="SAM" id="SignalP"/>
    </source>
</evidence>
<reference evidence="15" key="1">
    <citation type="submission" date="2020-10" db="EMBL/GenBank/DDBJ databases">
        <authorList>
            <person name="Lu T."/>
            <person name="Wang Q."/>
            <person name="Han X."/>
        </authorList>
    </citation>
    <scope>NUCLEOTIDE SEQUENCE</scope>
    <source>
        <strain evidence="15">WQ 117</strain>
    </source>
</reference>
<dbReference type="Pfam" id="PF18962">
    <property type="entry name" value="Por_Secre_tail"/>
    <property type="match status" value="1"/>
</dbReference>
<dbReference type="InterPro" id="IPR003137">
    <property type="entry name" value="PA_domain"/>
</dbReference>
<feature type="chain" id="PRO_5035248263" evidence="12">
    <location>
        <begin position="21"/>
        <end position="871"/>
    </location>
</feature>
<evidence type="ECO:0000256" key="7">
    <source>
        <dbReference type="ARBA" id="ARBA00022729"/>
    </source>
</evidence>
<proteinExistence type="inferred from homology"/>
<keyword evidence="5" id="KW-0645">Protease</keyword>
<evidence type="ECO:0000313" key="15">
    <source>
        <dbReference type="EMBL" id="MBF0596327.1"/>
    </source>
</evidence>
<dbReference type="Gene3D" id="3.50.30.30">
    <property type="match status" value="1"/>
</dbReference>
<evidence type="ECO:0000256" key="5">
    <source>
        <dbReference type="ARBA" id="ARBA00022670"/>
    </source>
</evidence>
<feature type="domain" description="PA" evidence="13">
    <location>
        <begin position="456"/>
        <end position="538"/>
    </location>
</feature>
<name>A0A8J7G458_9FLAO</name>
<evidence type="ECO:0000256" key="11">
    <source>
        <dbReference type="ARBA" id="ARBA00023145"/>
    </source>
</evidence>
<feature type="domain" description="Secretion system C-terminal sorting" evidence="14">
    <location>
        <begin position="797"/>
        <end position="869"/>
    </location>
</feature>
<evidence type="ECO:0000256" key="6">
    <source>
        <dbReference type="ARBA" id="ARBA00022723"/>
    </source>
</evidence>